<keyword evidence="5" id="KW-1185">Reference proteome</keyword>
<proteinExistence type="predicted"/>
<feature type="signal peptide" evidence="2">
    <location>
        <begin position="1"/>
        <end position="26"/>
    </location>
</feature>
<accession>A0ABT9IMA1</accession>
<dbReference type="SUPFAM" id="SSF53850">
    <property type="entry name" value="Periplasmic binding protein-like II"/>
    <property type="match status" value="1"/>
</dbReference>
<feature type="chain" id="PRO_5046313683" evidence="2">
    <location>
        <begin position="27"/>
        <end position="308"/>
    </location>
</feature>
<evidence type="ECO:0000259" key="3">
    <source>
        <dbReference type="SMART" id="SM00062"/>
    </source>
</evidence>
<dbReference type="InterPro" id="IPR001638">
    <property type="entry name" value="Solute-binding_3/MltF_N"/>
</dbReference>
<dbReference type="EMBL" id="JAVALS010000003">
    <property type="protein sequence ID" value="MDP5226718.1"/>
    <property type="molecule type" value="Genomic_DNA"/>
</dbReference>
<evidence type="ECO:0000313" key="4">
    <source>
        <dbReference type="EMBL" id="MDP5226718.1"/>
    </source>
</evidence>
<comment type="caution">
    <text evidence="4">The sequence shown here is derived from an EMBL/GenBank/DDBJ whole genome shotgun (WGS) entry which is preliminary data.</text>
</comment>
<dbReference type="PANTHER" id="PTHR35936:SF17">
    <property type="entry name" value="ARGININE-BINDING EXTRACELLULAR PROTEIN ARTP"/>
    <property type="match status" value="1"/>
</dbReference>
<dbReference type="PANTHER" id="PTHR35936">
    <property type="entry name" value="MEMBRANE-BOUND LYTIC MUREIN TRANSGLYCOSYLASE F"/>
    <property type="match status" value="1"/>
</dbReference>
<organism evidence="4 5">
    <name type="scientific">Arthrobacter horti</name>
    <dbReference type="NCBI Taxonomy" id="3068273"/>
    <lineage>
        <taxon>Bacteria</taxon>
        <taxon>Bacillati</taxon>
        <taxon>Actinomycetota</taxon>
        <taxon>Actinomycetes</taxon>
        <taxon>Micrococcales</taxon>
        <taxon>Micrococcaceae</taxon>
        <taxon>Arthrobacter</taxon>
    </lineage>
</organism>
<sequence length="308" mass="31653">MTTAIRRAAGPAAVALGLVVSLGACSQTPAPAATGAGQVDLSKISTQVPPLAQDAAAAALLPASIQSSKVLKVAIPTNEPPTQFYQEGTQDLVGLNPDMARLLGEALGVKVEISVANFDAIIPGIAAGRYDATVSSMSPTAERGKVLDFVDYVQFGSGVAVAKGNPLGLTEKTLCGKKVGFLTASYQLRTDVPDFDKACQTAGKDKIQTSEFQDTRQAISALASGRLDAVLADSPIVNYAATQNPDIEIGATYGVADVGIGLAKEQGLVKAVAKAMATVIHSDAYATVLKRYGLQSGAVTEASVNKFQ</sequence>
<dbReference type="Proteomes" id="UP001232725">
    <property type="component" value="Unassembled WGS sequence"/>
</dbReference>
<dbReference type="PROSITE" id="PS51257">
    <property type="entry name" value="PROKAR_LIPOPROTEIN"/>
    <property type="match status" value="1"/>
</dbReference>
<evidence type="ECO:0000256" key="1">
    <source>
        <dbReference type="ARBA" id="ARBA00022729"/>
    </source>
</evidence>
<protein>
    <submittedName>
        <fullName evidence="4">Transporter substrate-binding domain-containing protein</fullName>
    </submittedName>
</protein>
<dbReference type="RefSeq" id="WP_305995775.1">
    <property type="nucleotide sequence ID" value="NZ_JAVALS010000003.1"/>
</dbReference>
<evidence type="ECO:0000256" key="2">
    <source>
        <dbReference type="SAM" id="SignalP"/>
    </source>
</evidence>
<feature type="domain" description="Solute-binding protein family 3/N-terminal" evidence="3">
    <location>
        <begin position="70"/>
        <end position="296"/>
    </location>
</feature>
<name>A0ABT9IMA1_9MICC</name>
<dbReference type="Pfam" id="PF00497">
    <property type="entry name" value="SBP_bac_3"/>
    <property type="match status" value="1"/>
</dbReference>
<gene>
    <name evidence="4" type="ORF">Q9R02_06090</name>
</gene>
<reference evidence="4 5" key="1">
    <citation type="submission" date="2023-08" db="EMBL/GenBank/DDBJ databases">
        <title>Arthrobacter horti sp. nov., isolated from forest soil.</title>
        <authorList>
            <person name="Park M."/>
        </authorList>
    </citation>
    <scope>NUCLEOTIDE SEQUENCE [LARGE SCALE GENOMIC DNA]</scope>
    <source>
        <strain evidence="4 5">YJM1</strain>
    </source>
</reference>
<dbReference type="SMART" id="SM00062">
    <property type="entry name" value="PBPb"/>
    <property type="match status" value="1"/>
</dbReference>
<dbReference type="Gene3D" id="3.40.190.10">
    <property type="entry name" value="Periplasmic binding protein-like II"/>
    <property type="match status" value="2"/>
</dbReference>
<keyword evidence="1 2" id="KW-0732">Signal</keyword>
<evidence type="ECO:0000313" key="5">
    <source>
        <dbReference type="Proteomes" id="UP001232725"/>
    </source>
</evidence>